<proteinExistence type="predicted"/>
<feature type="transmembrane region" description="Helical" evidence="1">
    <location>
        <begin position="61"/>
        <end position="78"/>
    </location>
</feature>
<reference evidence="2" key="2">
    <citation type="journal article" date="2023" name="ISME Commun">
        <title>Characterization of a bloom-associated alphaproteobacterial lineage, 'Candidatus Phycosocius': insights into freshwater algal-bacterial interactions.</title>
        <authorList>
            <person name="Tanabe Y."/>
            <person name="Yamaguchi H."/>
            <person name="Yoshida M."/>
            <person name="Kai A."/>
            <person name="Okazaki Y."/>
        </authorList>
    </citation>
    <scope>NUCLEOTIDE SEQUENCE</scope>
    <source>
        <strain evidence="2">BOTRYCO-1</strain>
    </source>
</reference>
<protein>
    <submittedName>
        <fullName evidence="2">Uncharacterized protein</fullName>
    </submittedName>
</protein>
<evidence type="ECO:0000313" key="2">
    <source>
        <dbReference type="EMBL" id="GIU66828.1"/>
    </source>
</evidence>
<comment type="caution">
    <text evidence="2">The sequence shown here is derived from an EMBL/GenBank/DDBJ whole genome shotgun (WGS) entry which is preliminary data.</text>
</comment>
<dbReference type="Proteomes" id="UP001161064">
    <property type="component" value="Unassembled WGS sequence"/>
</dbReference>
<keyword evidence="1" id="KW-0472">Membrane</keyword>
<sequence length="86" mass="10147">MDWVTNYSVYLAIFLSAVQVIFGGYIAGSNKVKLKVKVFYSVLLILYGILVFVLLFELKFWLCFFMFVVLYLTLYLVWRPNKQSEI</sequence>
<reference evidence="2" key="1">
    <citation type="submission" date="2021-05" db="EMBL/GenBank/DDBJ databases">
        <authorList>
            <person name="Tanabe Y."/>
        </authorList>
    </citation>
    <scope>NUCLEOTIDE SEQUENCE</scope>
    <source>
        <strain evidence="2">BOTRYCO-1</strain>
    </source>
</reference>
<feature type="transmembrane region" description="Helical" evidence="1">
    <location>
        <begin position="6"/>
        <end position="26"/>
    </location>
</feature>
<evidence type="ECO:0000313" key="3">
    <source>
        <dbReference type="Proteomes" id="UP001161064"/>
    </source>
</evidence>
<keyword evidence="1" id="KW-1133">Transmembrane helix</keyword>
<organism evidence="2 3">
    <name type="scientific">Candidatus Phycosocius spiralis</name>
    <dbReference type="NCBI Taxonomy" id="2815099"/>
    <lineage>
        <taxon>Bacteria</taxon>
        <taxon>Pseudomonadati</taxon>
        <taxon>Pseudomonadota</taxon>
        <taxon>Alphaproteobacteria</taxon>
        <taxon>Caulobacterales</taxon>
        <taxon>Caulobacterales incertae sedis</taxon>
        <taxon>Candidatus Phycosocius</taxon>
    </lineage>
</organism>
<gene>
    <name evidence="2" type="ORF">PsB1_0982</name>
</gene>
<accession>A0ABQ4PVY3</accession>
<feature type="transmembrane region" description="Helical" evidence="1">
    <location>
        <begin position="38"/>
        <end position="55"/>
    </location>
</feature>
<keyword evidence="3" id="KW-1185">Reference proteome</keyword>
<evidence type="ECO:0000256" key="1">
    <source>
        <dbReference type="SAM" id="Phobius"/>
    </source>
</evidence>
<name>A0ABQ4PVY3_9PROT</name>
<keyword evidence="1" id="KW-0812">Transmembrane</keyword>
<dbReference type="EMBL" id="BPFZ01000005">
    <property type="protein sequence ID" value="GIU66828.1"/>
    <property type="molecule type" value="Genomic_DNA"/>
</dbReference>